<dbReference type="InterPro" id="IPR051448">
    <property type="entry name" value="CdaR-like_regulators"/>
</dbReference>
<comment type="caution">
    <text evidence="3">The sequence shown here is derived from an EMBL/GenBank/DDBJ whole genome shotgun (WGS) entry which is preliminary data.</text>
</comment>
<feature type="domain" description="Purine catabolism PurC-like" evidence="1">
    <location>
        <begin position="11"/>
        <end position="128"/>
    </location>
</feature>
<sequence>MSNELTLTVQDIMRRPLFQRANMIAGLKGRDRPVEWVHILEDGHSGIEINGNEFILTTVHFFDRAKDVYMSYLNELLRQKAAALCVVATAEQIPSDVCRFANEYEFPIILLDDKVRFVDITKDIHMSIVNDHAKTVLELEAYSKELSHLTLQSRSIGHILQAFYRFTSHHIVYYPMEGNAVTLPQTQKQDYESCIQIFHEQILRDHQGALTRTETITAGNITILYQPVTAMGQVLAYVAVLLHEGGGDRYMTRALDYTVTAIAHHLLRELFIEERNLQNQALLLDDLVNNRMQSEELMRTKLGIVTQDIHNFSYYCGVIQWGFSKSNWNVGERNSLLQNIAIVTRTIMNRHQFHPITLTMGNRLYFLVYQVQAEHKNMLPIQKRIETATDQVKHAMTQFLTDGDFLIGMSKANHMLTDAYEAFQQARQVIEVAQITESFTDPFYEHIGIFRILLNVKNNQTIHSLIQDYVGEVLKHDQQNGAELLKTLKAYLNNNGSKQATANELFIHRQTVNYRVEQLHELLGDFMHPDRRICIEVALRAYELHRIHFF</sequence>
<dbReference type="EMBL" id="JAFBFH010000004">
    <property type="protein sequence ID" value="MBM7713930.1"/>
    <property type="molecule type" value="Genomic_DNA"/>
</dbReference>
<reference evidence="3 4" key="1">
    <citation type="submission" date="2021-01" db="EMBL/GenBank/DDBJ databases">
        <title>Genomic Encyclopedia of Type Strains, Phase IV (KMG-IV): sequencing the most valuable type-strain genomes for metagenomic binning, comparative biology and taxonomic classification.</title>
        <authorList>
            <person name="Goeker M."/>
        </authorList>
    </citation>
    <scope>NUCLEOTIDE SEQUENCE [LARGE SCALE GENOMIC DNA]</scope>
    <source>
        <strain evidence="3 4">DSM 105453</strain>
    </source>
</reference>
<dbReference type="PANTHER" id="PTHR33744:SF7">
    <property type="entry name" value="PUCR FAMILY TRANSCRIPTIONAL REGULATOR"/>
    <property type="match status" value="1"/>
</dbReference>
<dbReference type="InterPro" id="IPR012914">
    <property type="entry name" value="PucR_dom"/>
</dbReference>
<dbReference type="PANTHER" id="PTHR33744">
    <property type="entry name" value="CARBOHYDRATE DIACID REGULATOR"/>
    <property type="match status" value="1"/>
</dbReference>
<protein>
    <submittedName>
        <fullName evidence="3">Purine catabolism regulator</fullName>
    </submittedName>
</protein>
<dbReference type="InterPro" id="IPR025736">
    <property type="entry name" value="PucR_C-HTH_dom"/>
</dbReference>
<accession>A0ABS2R3E7</accession>
<gene>
    <name evidence="3" type="ORF">JOC94_000900</name>
</gene>
<feature type="domain" description="PucR C-terminal helix-turn-helix" evidence="2">
    <location>
        <begin position="484"/>
        <end position="541"/>
    </location>
</feature>
<dbReference type="Gene3D" id="1.10.10.2840">
    <property type="entry name" value="PucR C-terminal helix-turn-helix domain"/>
    <property type="match status" value="1"/>
</dbReference>
<proteinExistence type="predicted"/>
<keyword evidence="4" id="KW-1185">Reference proteome</keyword>
<evidence type="ECO:0000259" key="2">
    <source>
        <dbReference type="Pfam" id="PF13556"/>
    </source>
</evidence>
<dbReference type="RefSeq" id="WP_077111048.1">
    <property type="nucleotide sequence ID" value="NZ_JAFBFH010000004.1"/>
</dbReference>
<dbReference type="Proteomes" id="UP000823485">
    <property type="component" value="Unassembled WGS sequence"/>
</dbReference>
<evidence type="ECO:0000313" key="3">
    <source>
        <dbReference type="EMBL" id="MBM7713930.1"/>
    </source>
</evidence>
<evidence type="ECO:0000259" key="1">
    <source>
        <dbReference type="Pfam" id="PF07905"/>
    </source>
</evidence>
<organism evidence="3 4">
    <name type="scientific">Siminovitchia thermophila</name>
    <dbReference type="NCBI Taxonomy" id="1245522"/>
    <lineage>
        <taxon>Bacteria</taxon>
        <taxon>Bacillati</taxon>
        <taxon>Bacillota</taxon>
        <taxon>Bacilli</taxon>
        <taxon>Bacillales</taxon>
        <taxon>Bacillaceae</taxon>
        <taxon>Siminovitchia</taxon>
    </lineage>
</organism>
<name>A0ABS2R3E7_9BACI</name>
<dbReference type="Pfam" id="PF07905">
    <property type="entry name" value="PucR"/>
    <property type="match status" value="1"/>
</dbReference>
<evidence type="ECO:0000313" key="4">
    <source>
        <dbReference type="Proteomes" id="UP000823485"/>
    </source>
</evidence>
<dbReference type="InterPro" id="IPR042070">
    <property type="entry name" value="PucR_C-HTH_sf"/>
</dbReference>
<dbReference type="Pfam" id="PF13556">
    <property type="entry name" value="HTH_30"/>
    <property type="match status" value="1"/>
</dbReference>